<dbReference type="PROSITE" id="PS50844">
    <property type="entry name" value="AFP_LIKE"/>
    <property type="match status" value="1"/>
</dbReference>
<dbReference type="EC" id="2.5.1.101" evidence="2"/>
<dbReference type="Gene3D" id="3.90.1210.10">
    <property type="entry name" value="Antifreeze-like/N-acetylneuraminic acid synthase C-terminal domain"/>
    <property type="match status" value="1"/>
</dbReference>
<dbReference type="InterPro" id="IPR013785">
    <property type="entry name" value="Aldolase_TIM"/>
</dbReference>
<dbReference type="Proteomes" id="UP000193409">
    <property type="component" value="Unassembled WGS sequence"/>
</dbReference>
<dbReference type="OrthoDB" id="9781701at2"/>
<dbReference type="InterPro" id="IPR057736">
    <property type="entry name" value="SAF_PseI/NeuA/NeuB"/>
</dbReference>
<name>A0A1Y5T7H0_9RHOB</name>
<dbReference type="Pfam" id="PF03102">
    <property type="entry name" value="NeuB"/>
    <property type="match status" value="1"/>
</dbReference>
<dbReference type="Gene3D" id="3.20.20.70">
    <property type="entry name" value="Aldolase class I"/>
    <property type="match status" value="1"/>
</dbReference>
<gene>
    <name evidence="2" type="primary">neuB</name>
    <name evidence="2" type="ORF">PSA7680_03022</name>
</gene>
<evidence type="ECO:0000259" key="1">
    <source>
        <dbReference type="PROSITE" id="PS50844"/>
    </source>
</evidence>
<keyword evidence="3" id="KW-1185">Reference proteome</keyword>
<accession>A0A1Y5T7H0</accession>
<dbReference type="Pfam" id="PF08666">
    <property type="entry name" value="SAF"/>
    <property type="match status" value="1"/>
</dbReference>
<feature type="domain" description="AFP-like" evidence="1">
    <location>
        <begin position="291"/>
        <end position="348"/>
    </location>
</feature>
<sequence length="348" mass="37955">MSLTIEGKTIGPDEKCFLIAEVSANHDRDLDHALHLVDIAADAGWDSLKLQTYDADTLTIRSNHPSMAVDPVWGKENLYELYDSAGMPMEFHAPLFAKARERGLLPFTSIYDPRDLDFIESLDCPIYKIASFEMTFDDLLVAVAGTKKPIILSTGMANLAEITHAVEMLDKHNSGEVILLHCCSSYPAPFESINLNAMQTMRERFGRMVGFSDHTIGAIGPLTAAAMGAVAVEKHYTSDPTRKGPDHRFSATPDVMKEIAEGMKAIHALKGSSEKGTTEAEQVSKSVGRRSAFALRDLPAGHVVTPEDFRFVRPAAGIPPNDKPALLGRRLARAVPAGHPITYEDIAS</sequence>
<dbReference type="InterPro" id="IPR051690">
    <property type="entry name" value="PseI-like"/>
</dbReference>
<dbReference type="InterPro" id="IPR036732">
    <property type="entry name" value="AFP_Neu5c_C_sf"/>
</dbReference>
<dbReference type="SMART" id="SM00858">
    <property type="entry name" value="SAF"/>
    <property type="match status" value="1"/>
</dbReference>
<dbReference type="AlphaFoldDB" id="A0A1Y5T7H0"/>
<evidence type="ECO:0000313" key="2">
    <source>
        <dbReference type="EMBL" id="SLN57610.1"/>
    </source>
</evidence>
<dbReference type="RefSeq" id="WP_085869552.1">
    <property type="nucleotide sequence ID" value="NZ_FWFQ01000025.1"/>
</dbReference>
<dbReference type="PANTHER" id="PTHR42966">
    <property type="entry name" value="N-ACETYLNEURAMINATE SYNTHASE"/>
    <property type="match status" value="1"/>
</dbReference>
<keyword evidence="2" id="KW-0808">Transferase</keyword>
<reference evidence="2 3" key="1">
    <citation type="submission" date="2017-03" db="EMBL/GenBank/DDBJ databases">
        <authorList>
            <person name="Afonso C.L."/>
            <person name="Miller P.J."/>
            <person name="Scott M.A."/>
            <person name="Spackman E."/>
            <person name="Goraichik I."/>
            <person name="Dimitrov K.M."/>
            <person name="Suarez D.L."/>
            <person name="Swayne D.E."/>
        </authorList>
    </citation>
    <scope>NUCLEOTIDE SEQUENCE [LARGE SCALE GENOMIC DNA]</scope>
    <source>
        <strain evidence="2 3">CECT 7680</strain>
    </source>
</reference>
<dbReference type="SUPFAM" id="SSF51569">
    <property type="entry name" value="Aldolase"/>
    <property type="match status" value="1"/>
</dbReference>
<dbReference type="CDD" id="cd11615">
    <property type="entry name" value="SAF_NeuB_like"/>
    <property type="match status" value="1"/>
</dbReference>
<dbReference type="InterPro" id="IPR013974">
    <property type="entry name" value="SAF"/>
</dbReference>
<dbReference type="PANTHER" id="PTHR42966:SF2">
    <property type="entry name" value="PSEUDAMINIC ACID SYNTHASE"/>
    <property type="match status" value="1"/>
</dbReference>
<dbReference type="EMBL" id="FWFQ01000025">
    <property type="protein sequence ID" value="SLN57610.1"/>
    <property type="molecule type" value="Genomic_DNA"/>
</dbReference>
<evidence type="ECO:0000313" key="3">
    <source>
        <dbReference type="Proteomes" id="UP000193409"/>
    </source>
</evidence>
<dbReference type="GO" id="GO:0047444">
    <property type="term" value="F:N-acylneuraminate-9-phosphate synthase activity"/>
    <property type="evidence" value="ECO:0007669"/>
    <property type="project" value="TreeGrafter"/>
</dbReference>
<proteinExistence type="predicted"/>
<protein>
    <submittedName>
        <fullName evidence="2">N,N'-diacetyllegionaminic acid synthase</fullName>
        <ecNumber evidence="2">2.5.1.101</ecNumber>
    </submittedName>
</protein>
<dbReference type="InterPro" id="IPR013132">
    <property type="entry name" value="PseI/NeuA/B-like_N"/>
</dbReference>
<dbReference type="InterPro" id="IPR006190">
    <property type="entry name" value="SAF_AFP_Neu5Ac"/>
</dbReference>
<dbReference type="SUPFAM" id="SSF51269">
    <property type="entry name" value="AFP III-like domain"/>
    <property type="match status" value="1"/>
</dbReference>
<organism evidence="2 3">
    <name type="scientific">Pseudoruegeria aquimaris</name>
    <dbReference type="NCBI Taxonomy" id="393663"/>
    <lineage>
        <taxon>Bacteria</taxon>
        <taxon>Pseudomonadati</taxon>
        <taxon>Pseudomonadota</taxon>
        <taxon>Alphaproteobacteria</taxon>
        <taxon>Rhodobacterales</taxon>
        <taxon>Roseobacteraceae</taxon>
        <taxon>Pseudoruegeria</taxon>
    </lineage>
</organism>
<dbReference type="GO" id="GO:0016051">
    <property type="term" value="P:carbohydrate biosynthetic process"/>
    <property type="evidence" value="ECO:0007669"/>
    <property type="project" value="InterPro"/>
</dbReference>